<dbReference type="SMART" id="SM00554">
    <property type="entry name" value="FAS1"/>
    <property type="match status" value="2"/>
</dbReference>
<proteinExistence type="predicted"/>
<dbReference type="Gene3D" id="2.30.180.10">
    <property type="entry name" value="FAS1 domain"/>
    <property type="match status" value="2"/>
</dbReference>
<dbReference type="PROSITE" id="PS50213">
    <property type="entry name" value="FAS1"/>
    <property type="match status" value="2"/>
</dbReference>
<evidence type="ECO:0000256" key="1">
    <source>
        <dbReference type="SAM" id="MobiDB-lite"/>
    </source>
</evidence>
<feature type="domain" description="FAS1" evidence="3">
    <location>
        <begin position="290"/>
        <end position="462"/>
    </location>
</feature>
<dbReference type="OrthoDB" id="7700931at2759"/>
<dbReference type="SUPFAM" id="SSF82153">
    <property type="entry name" value="FAS1 domain"/>
    <property type="match status" value="2"/>
</dbReference>
<dbReference type="Pfam" id="PF02469">
    <property type="entry name" value="Fasciclin"/>
    <property type="match status" value="2"/>
</dbReference>
<dbReference type="GeneID" id="63766466"/>
<reference evidence="5" key="1">
    <citation type="journal article" date="2017" name="Genome Biol.">
        <title>Comparative genomics reveals high biological diversity and specific adaptations in the industrially and medically important fungal genus Aspergillus.</title>
        <authorList>
            <person name="de Vries R.P."/>
            <person name="Riley R."/>
            <person name="Wiebenga A."/>
            <person name="Aguilar-Osorio G."/>
            <person name="Amillis S."/>
            <person name="Uchima C.A."/>
            <person name="Anderluh G."/>
            <person name="Asadollahi M."/>
            <person name="Askin M."/>
            <person name="Barry K."/>
            <person name="Battaglia E."/>
            <person name="Bayram O."/>
            <person name="Benocci T."/>
            <person name="Braus-Stromeyer S.A."/>
            <person name="Caldana C."/>
            <person name="Canovas D."/>
            <person name="Cerqueira G.C."/>
            <person name="Chen F."/>
            <person name="Chen W."/>
            <person name="Choi C."/>
            <person name="Clum A."/>
            <person name="Dos Santos R.A."/>
            <person name="Damasio A.R."/>
            <person name="Diallinas G."/>
            <person name="Emri T."/>
            <person name="Fekete E."/>
            <person name="Flipphi M."/>
            <person name="Freyberg S."/>
            <person name="Gallo A."/>
            <person name="Gournas C."/>
            <person name="Habgood R."/>
            <person name="Hainaut M."/>
            <person name="Harispe M.L."/>
            <person name="Henrissat B."/>
            <person name="Hilden K.S."/>
            <person name="Hope R."/>
            <person name="Hossain A."/>
            <person name="Karabika E."/>
            <person name="Karaffa L."/>
            <person name="Karanyi Z."/>
            <person name="Krasevec N."/>
            <person name="Kuo A."/>
            <person name="Kusch H."/>
            <person name="LaButti K."/>
            <person name="Lagendijk E.L."/>
            <person name="Lapidus A."/>
            <person name="Levasseur A."/>
            <person name="Lindquist E."/>
            <person name="Lipzen A."/>
            <person name="Logrieco A.F."/>
            <person name="MacCabe A."/>
            <person name="Maekelae M.R."/>
            <person name="Malavazi I."/>
            <person name="Melin P."/>
            <person name="Meyer V."/>
            <person name="Mielnichuk N."/>
            <person name="Miskei M."/>
            <person name="Molnar A.P."/>
            <person name="Mule G."/>
            <person name="Ngan C.Y."/>
            <person name="Orejas M."/>
            <person name="Orosz E."/>
            <person name="Ouedraogo J.P."/>
            <person name="Overkamp K.M."/>
            <person name="Park H.-S."/>
            <person name="Perrone G."/>
            <person name="Piumi F."/>
            <person name="Punt P.J."/>
            <person name="Ram A.F."/>
            <person name="Ramon A."/>
            <person name="Rauscher S."/>
            <person name="Record E."/>
            <person name="Riano-Pachon D.M."/>
            <person name="Robert V."/>
            <person name="Roehrig J."/>
            <person name="Ruller R."/>
            <person name="Salamov A."/>
            <person name="Salih N.S."/>
            <person name="Samson R.A."/>
            <person name="Sandor E."/>
            <person name="Sanguinetti M."/>
            <person name="Schuetze T."/>
            <person name="Sepcic K."/>
            <person name="Shelest E."/>
            <person name="Sherlock G."/>
            <person name="Sophianopoulou V."/>
            <person name="Squina F.M."/>
            <person name="Sun H."/>
            <person name="Susca A."/>
            <person name="Todd R.B."/>
            <person name="Tsang A."/>
            <person name="Unkles S.E."/>
            <person name="van de Wiele N."/>
            <person name="van Rossen-Uffink D."/>
            <person name="Oliveira J.V."/>
            <person name="Vesth T.C."/>
            <person name="Visser J."/>
            <person name="Yu J.-H."/>
            <person name="Zhou M."/>
            <person name="Andersen M.R."/>
            <person name="Archer D.B."/>
            <person name="Baker S.E."/>
            <person name="Benoit I."/>
            <person name="Brakhage A.A."/>
            <person name="Braus G.H."/>
            <person name="Fischer R."/>
            <person name="Frisvad J.C."/>
            <person name="Goldman G.H."/>
            <person name="Houbraken J."/>
            <person name="Oakley B."/>
            <person name="Pocsi I."/>
            <person name="Scazzocchio C."/>
            <person name="Seiboth B."/>
            <person name="vanKuyk P.A."/>
            <person name="Wortman J."/>
            <person name="Dyer P.S."/>
            <person name="Grigoriev I.V."/>
        </authorList>
    </citation>
    <scope>NUCLEOTIDE SEQUENCE [LARGE SCALE GENOMIC DNA]</scope>
    <source>
        <strain evidence="5">CBS 593.65</strain>
    </source>
</reference>
<keyword evidence="2" id="KW-0732">Signal</keyword>
<dbReference type="VEuPathDB" id="FungiDB:ASPSYDRAFT_672839"/>
<evidence type="ECO:0000256" key="2">
    <source>
        <dbReference type="SAM" id="SignalP"/>
    </source>
</evidence>
<dbReference type="PANTHER" id="PTHR10900">
    <property type="entry name" value="PERIOSTIN-RELATED"/>
    <property type="match status" value="1"/>
</dbReference>
<feature type="signal peptide" evidence="2">
    <location>
        <begin position="1"/>
        <end position="20"/>
    </location>
</feature>
<feature type="domain" description="FAS1" evidence="3">
    <location>
        <begin position="118"/>
        <end position="286"/>
    </location>
</feature>
<gene>
    <name evidence="4" type="ORF">ASPSYDRAFT_672839</name>
</gene>
<dbReference type="InterPro" id="IPR036378">
    <property type="entry name" value="FAS1_dom_sf"/>
</dbReference>
<dbReference type="Proteomes" id="UP000184356">
    <property type="component" value="Unassembled WGS sequence"/>
</dbReference>
<feature type="chain" id="PRO_5013381490" description="FAS1 domain-containing protein" evidence="2">
    <location>
        <begin position="21"/>
        <end position="516"/>
    </location>
</feature>
<feature type="compositionally biased region" description="Basic residues" evidence="1">
    <location>
        <begin position="169"/>
        <end position="178"/>
    </location>
</feature>
<dbReference type="EMBL" id="KV878583">
    <property type="protein sequence ID" value="OJJ62884.1"/>
    <property type="molecule type" value="Genomic_DNA"/>
</dbReference>
<dbReference type="STRING" id="1036612.A0A1L9TTX6"/>
<dbReference type="RefSeq" id="XP_040706690.1">
    <property type="nucleotide sequence ID" value="XM_040850393.1"/>
</dbReference>
<organism evidence="4 5">
    <name type="scientific">Aspergillus sydowii CBS 593.65</name>
    <dbReference type="NCBI Taxonomy" id="1036612"/>
    <lineage>
        <taxon>Eukaryota</taxon>
        <taxon>Fungi</taxon>
        <taxon>Dikarya</taxon>
        <taxon>Ascomycota</taxon>
        <taxon>Pezizomycotina</taxon>
        <taxon>Eurotiomycetes</taxon>
        <taxon>Eurotiomycetidae</taxon>
        <taxon>Eurotiales</taxon>
        <taxon>Aspergillaceae</taxon>
        <taxon>Aspergillus</taxon>
        <taxon>Aspergillus subgen. Nidulantes</taxon>
    </lineage>
</organism>
<name>A0A1L9TTX6_9EURO</name>
<evidence type="ECO:0000313" key="4">
    <source>
        <dbReference type="EMBL" id="OJJ62884.1"/>
    </source>
</evidence>
<dbReference type="AlphaFoldDB" id="A0A1L9TTX6"/>
<dbReference type="InterPro" id="IPR050904">
    <property type="entry name" value="Adhesion/Biosynth-related"/>
</dbReference>
<dbReference type="InterPro" id="IPR000782">
    <property type="entry name" value="FAS1_domain"/>
</dbReference>
<dbReference type="PANTHER" id="PTHR10900:SF125">
    <property type="entry name" value="FAS1 DOMAIN-CONTAINING PROTEIN YLR001C"/>
    <property type="match status" value="1"/>
</dbReference>
<accession>A0A1L9TTX6</accession>
<protein>
    <recommendedName>
        <fullName evidence="3">FAS1 domain-containing protein</fullName>
    </recommendedName>
</protein>
<keyword evidence="5" id="KW-1185">Reference proteome</keyword>
<feature type="region of interest" description="Disordered" evidence="1">
    <location>
        <begin position="169"/>
        <end position="189"/>
    </location>
</feature>
<evidence type="ECO:0000259" key="3">
    <source>
        <dbReference type="PROSITE" id="PS50213"/>
    </source>
</evidence>
<sequence>MKLQLLTVAAATAPLCSTLAIQDVFGDLKDLKNALFEVQSKNPLDTAVERSSTFTPAEVLDSNTDIDQYLSINTNDIDSWIKNFFGQPNGEITNVPSDLIDLDRDISVNSVANPHHSDKTIYQLIAESKYTTILTKIINEDPELVNYLNSTDHKLTFFAPTDHAFRKIPHHHHHHRDHHGGGDDDDGDDHRIPKELIRAILRYHSSPQVLNAVKLFHSHTIPSALNSTLLGTTDNDEDKDKIRHGLPQRITVRAGFKGLTLNFYSHIIAADISASNGLVHALDSILLPPPTALHLLTLLPTKFSTLNQALQQTSLAEHLNTTSQKSGHGFTLFAPSNTAFKRLGLRVNAFLFSRAGLPYLKALIKYHVVPRRTLYSDVLYTSNGEIKPFRLGPGPSQFANNNNNNNLGTHLDLPTLLGDHEIAVDLTHLGPYVSFKLNGWRRVGFADVLSKDGVIHVLDRVLIPPRRLEGDAVFLGEEGDGDDEVEIEELVERLESWVEDDKEEDVEGGTPHAGEL</sequence>
<evidence type="ECO:0000313" key="5">
    <source>
        <dbReference type="Proteomes" id="UP000184356"/>
    </source>
</evidence>